<keyword evidence="1" id="KW-0472">Membrane</keyword>
<sequence length="143" mass="15536">MYPFLGDGPETPPPGGPFAARIISAFFTGIMNCIINSIAYLSSILYKYMVDEPFWFAFDIITSALVFIPGACAGAVLRAFGFMRVGPATRNWAARMMSKINPVIARGWYPTCQSAQMGGYGVAIVKRRYSGALSSCYRGSAMC</sequence>
<proteinExistence type="predicted"/>
<dbReference type="InterPro" id="IPR038213">
    <property type="entry name" value="IFI6/IFI27-like_sf"/>
</dbReference>
<accession>A0A177CJF9</accession>
<feature type="transmembrane region" description="Helical" evidence="1">
    <location>
        <begin position="54"/>
        <end position="77"/>
    </location>
</feature>
<reference evidence="2 3" key="1">
    <citation type="submission" date="2016-05" db="EMBL/GenBank/DDBJ databases">
        <title>Comparative analysis of secretome profiles of manganese(II)-oxidizing ascomycete fungi.</title>
        <authorList>
            <consortium name="DOE Joint Genome Institute"/>
            <person name="Zeiner C.A."/>
            <person name="Purvine S.O."/>
            <person name="Zink E.M."/>
            <person name="Wu S."/>
            <person name="Pasa-Tolic L."/>
            <person name="Chaput D.L."/>
            <person name="Haridas S."/>
            <person name="Grigoriev I.V."/>
            <person name="Santelli C.M."/>
            <person name="Hansel C.M."/>
        </authorList>
    </citation>
    <scope>NUCLEOTIDE SEQUENCE [LARGE SCALE GENOMIC DNA]</scope>
    <source>
        <strain evidence="2 3">AP3s5-JAC2a</strain>
    </source>
</reference>
<evidence type="ECO:0000313" key="3">
    <source>
        <dbReference type="Proteomes" id="UP000077069"/>
    </source>
</evidence>
<keyword evidence="3" id="KW-1185">Reference proteome</keyword>
<dbReference type="EMBL" id="KV441551">
    <property type="protein sequence ID" value="OAG06998.1"/>
    <property type="molecule type" value="Genomic_DNA"/>
</dbReference>
<name>A0A177CJF9_9PLEO</name>
<evidence type="ECO:0000313" key="2">
    <source>
        <dbReference type="EMBL" id="OAG06998.1"/>
    </source>
</evidence>
<protein>
    <submittedName>
        <fullName evidence="2">Uncharacterized protein</fullName>
    </submittedName>
</protein>
<dbReference type="OrthoDB" id="440424at2759"/>
<keyword evidence="1" id="KW-0812">Transmembrane</keyword>
<gene>
    <name evidence="2" type="ORF">CC84DRAFT_1241947</name>
</gene>
<dbReference type="RefSeq" id="XP_018037363.1">
    <property type="nucleotide sequence ID" value="XM_018184071.1"/>
</dbReference>
<dbReference type="AlphaFoldDB" id="A0A177CJF9"/>
<feature type="transmembrane region" description="Helical" evidence="1">
    <location>
        <begin position="20"/>
        <end position="42"/>
    </location>
</feature>
<dbReference type="InParanoid" id="A0A177CJF9"/>
<keyword evidence="1" id="KW-1133">Transmembrane helix</keyword>
<evidence type="ECO:0000256" key="1">
    <source>
        <dbReference type="SAM" id="Phobius"/>
    </source>
</evidence>
<dbReference type="Gene3D" id="6.10.110.10">
    <property type="match status" value="1"/>
</dbReference>
<organism evidence="2 3">
    <name type="scientific">Paraphaeosphaeria sporulosa</name>
    <dbReference type="NCBI Taxonomy" id="1460663"/>
    <lineage>
        <taxon>Eukaryota</taxon>
        <taxon>Fungi</taxon>
        <taxon>Dikarya</taxon>
        <taxon>Ascomycota</taxon>
        <taxon>Pezizomycotina</taxon>
        <taxon>Dothideomycetes</taxon>
        <taxon>Pleosporomycetidae</taxon>
        <taxon>Pleosporales</taxon>
        <taxon>Massarineae</taxon>
        <taxon>Didymosphaeriaceae</taxon>
        <taxon>Paraphaeosphaeria</taxon>
    </lineage>
</organism>
<dbReference type="Proteomes" id="UP000077069">
    <property type="component" value="Unassembled WGS sequence"/>
</dbReference>
<dbReference type="GeneID" id="28767557"/>